<dbReference type="EMBL" id="SDAM02000132">
    <property type="protein sequence ID" value="KAH6828021.1"/>
    <property type="molecule type" value="Genomic_DNA"/>
</dbReference>
<feature type="transmembrane region" description="Helical" evidence="1">
    <location>
        <begin position="100"/>
        <end position="120"/>
    </location>
</feature>
<evidence type="ECO:0000313" key="3">
    <source>
        <dbReference type="Proteomes" id="UP001190926"/>
    </source>
</evidence>
<gene>
    <name evidence="2" type="ORF">C2S53_016314</name>
</gene>
<reference evidence="2 3" key="1">
    <citation type="journal article" date="2021" name="Nat. Commun.">
        <title>Incipient diploidization of the medicinal plant Perilla within 10,000 years.</title>
        <authorList>
            <person name="Zhang Y."/>
            <person name="Shen Q."/>
            <person name="Leng L."/>
            <person name="Zhang D."/>
            <person name="Chen S."/>
            <person name="Shi Y."/>
            <person name="Ning Z."/>
            <person name="Chen S."/>
        </authorList>
    </citation>
    <scope>NUCLEOTIDE SEQUENCE [LARGE SCALE GENOMIC DNA]</scope>
    <source>
        <strain evidence="3">cv. PC099</strain>
    </source>
</reference>
<feature type="transmembrane region" description="Helical" evidence="1">
    <location>
        <begin position="185"/>
        <end position="204"/>
    </location>
</feature>
<keyword evidence="1" id="KW-0812">Transmembrane</keyword>
<feature type="transmembrane region" description="Helical" evidence="1">
    <location>
        <begin position="216"/>
        <end position="245"/>
    </location>
</feature>
<evidence type="ECO:0000256" key="1">
    <source>
        <dbReference type="SAM" id="Phobius"/>
    </source>
</evidence>
<keyword evidence="1" id="KW-0472">Membrane</keyword>
<dbReference type="AlphaFoldDB" id="A0AAD4J721"/>
<name>A0AAD4J721_PERFH</name>
<feature type="transmembrane region" description="Helical" evidence="1">
    <location>
        <begin position="68"/>
        <end position="94"/>
    </location>
</feature>
<organism evidence="2 3">
    <name type="scientific">Perilla frutescens var. hirtella</name>
    <name type="common">Perilla citriodora</name>
    <name type="synonym">Perilla setoyensis</name>
    <dbReference type="NCBI Taxonomy" id="608512"/>
    <lineage>
        <taxon>Eukaryota</taxon>
        <taxon>Viridiplantae</taxon>
        <taxon>Streptophyta</taxon>
        <taxon>Embryophyta</taxon>
        <taxon>Tracheophyta</taxon>
        <taxon>Spermatophyta</taxon>
        <taxon>Magnoliopsida</taxon>
        <taxon>eudicotyledons</taxon>
        <taxon>Gunneridae</taxon>
        <taxon>Pentapetalae</taxon>
        <taxon>asterids</taxon>
        <taxon>lamiids</taxon>
        <taxon>Lamiales</taxon>
        <taxon>Lamiaceae</taxon>
        <taxon>Nepetoideae</taxon>
        <taxon>Elsholtzieae</taxon>
        <taxon>Perilla</taxon>
    </lineage>
</organism>
<protein>
    <submittedName>
        <fullName evidence="2">Uncharacterized protein</fullName>
    </submittedName>
</protein>
<feature type="transmembrane region" description="Helical" evidence="1">
    <location>
        <begin position="257"/>
        <end position="276"/>
    </location>
</feature>
<dbReference type="GO" id="GO:0016020">
    <property type="term" value="C:membrane"/>
    <property type="evidence" value="ECO:0007669"/>
    <property type="project" value="TreeGrafter"/>
</dbReference>
<dbReference type="PANTHER" id="PTHR12242">
    <property type="entry name" value="OS02G0130600 PROTEIN-RELATED"/>
    <property type="match status" value="1"/>
</dbReference>
<sequence length="301" mass="34700">MDNFSGNLAAPGVEYWLRWQVPVCALIIVIPTAVAASLLRKRSGAGDPLKPVDLWAPCWRNLHPRWLLLYRAFAFVAMAYLLYQTVAAFGFFVFFFYTQWTFALVMIYFAIATVVSIRGCRIHARIGEKDNFLERDSKEKLEVDLKLQFLDNLLQIVYQTSAGASMLTDIVFWCLLLPFMTGENFQLTLLIAGMHSVNAVFLILESALNRMPFTWFGLVYFVFWSCSYVVFQWVLHACCFSWWPYPFLDLSTPWAPLWYLGLALVHIPFYGVYVLLTKAKHAAFSSAFPHSFVRFPEKKEA</sequence>
<keyword evidence="1" id="KW-1133">Transmembrane helix</keyword>
<accession>A0AAD4J721</accession>
<dbReference type="Proteomes" id="UP001190926">
    <property type="component" value="Unassembled WGS sequence"/>
</dbReference>
<dbReference type="PANTHER" id="PTHR12242:SF38">
    <property type="entry name" value="TRANSMEMBRANE PROTEIN"/>
    <property type="match status" value="1"/>
</dbReference>
<feature type="transmembrane region" description="Helical" evidence="1">
    <location>
        <begin position="20"/>
        <end position="39"/>
    </location>
</feature>
<evidence type="ECO:0000313" key="2">
    <source>
        <dbReference type="EMBL" id="KAH6828021.1"/>
    </source>
</evidence>
<feature type="transmembrane region" description="Helical" evidence="1">
    <location>
        <begin position="156"/>
        <end position="179"/>
    </location>
</feature>
<keyword evidence="3" id="KW-1185">Reference proteome</keyword>
<proteinExistence type="predicted"/>
<comment type="caution">
    <text evidence="2">The sequence shown here is derived from an EMBL/GenBank/DDBJ whole genome shotgun (WGS) entry which is preliminary data.</text>
</comment>